<dbReference type="GO" id="GO:0016887">
    <property type="term" value="F:ATP hydrolysis activity"/>
    <property type="evidence" value="ECO:0007669"/>
    <property type="project" value="InterPro"/>
</dbReference>
<reference evidence="6 7" key="1">
    <citation type="submission" date="2017-01" db="EMBL/GenBank/DDBJ databases">
        <title>Novel large sulfur bacteria in the metagenomes of groundwater-fed chemosynthetic microbial mats in the Lake Huron basin.</title>
        <authorList>
            <person name="Sharrar A.M."/>
            <person name="Flood B.E."/>
            <person name="Bailey J.V."/>
            <person name="Jones D.S."/>
            <person name="Biddanda B."/>
            <person name="Ruberg S.A."/>
            <person name="Marcus D.N."/>
            <person name="Dick G.J."/>
        </authorList>
    </citation>
    <scope>NUCLEOTIDE SEQUENCE [LARGE SCALE GENOMIC DNA]</scope>
    <source>
        <strain evidence="6">A8</strain>
    </source>
</reference>
<evidence type="ECO:0000313" key="6">
    <source>
        <dbReference type="EMBL" id="OQX11130.1"/>
    </source>
</evidence>
<gene>
    <name evidence="6" type="ORF">BWK73_18395</name>
</gene>
<dbReference type="InterPro" id="IPR050153">
    <property type="entry name" value="Metal_Ion_Import_ABC"/>
</dbReference>
<dbReference type="InterPro" id="IPR015856">
    <property type="entry name" value="ABC_transpr_CbiO/EcfA_su"/>
</dbReference>
<comment type="caution">
    <text evidence="6">The sequence shown here is derived from an EMBL/GenBank/DDBJ whole genome shotgun (WGS) entry which is preliminary data.</text>
</comment>
<dbReference type="PANTHER" id="PTHR42734:SF17">
    <property type="entry name" value="METAL TRANSPORT SYSTEM ATP-BINDING PROTEIN TM_0124-RELATED"/>
    <property type="match status" value="1"/>
</dbReference>
<evidence type="ECO:0000256" key="4">
    <source>
        <dbReference type="ARBA" id="ARBA00022840"/>
    </source>
</evidence>
<name>A0A1Y1QQP9_9GAMM</name>
<comment type="similarity">
    <text evidence="1">Belongs to the ABC transporter superfamily.</text>
</comment>
<keyword evidence="3" id="KW-0547">Nucleotide-binding</keyword>
<proteinExistence type="inferred from homology"/>
<dbReference type="EMBL" id="MTEJ01000095">
    <property type="protein sequence ID" value="OQX11130.1"/>
    <property type="molecule type" value="Genomic_DNA"/>
</dbReference>
<dbReference type="SUPFAM" id="SSF52540">
    <property type="entry name" value="P-loop containing nucleoside triphosphate hydrolases"/>
    <property type="match status" value="1"/>
</dbReference>
<dbReference type="CDD" id="cd03225">
    <property type="entry name" value="ABC_cobalt_CbiO_domain1"/>
    <property type="match status" value="1"/>
</dbReference>
<feature type="domain" description="ABC transporter" evidence="5">
    <location>
        <begin position="4"/>
        <end position="234"/>
    </location>
</feature>
<evidence type="ECO:0000256" key="2">
    <source>
        <dbReference type="ARBA" id="ARBA00022448"/>
    </source>
</evidence>
<dbReference type="PROSITE" id="PS50893">
    <property type="entry name" value="ABC_TRANSPORTER_2"/>
    <property type="match status" value="1"/>
</dbReference>
<accession>A0A1Y1QQP9</accession>
<organism evidence="6 7">
    <name type="scientific">Thiothrix lacustris</name>
    <dbReference type="NCBI Taxonomy" id="525917"/>
    <lineage>
        <taxon>Bacteria</taxon>
        <taxon>Pseudomonadati</taxon>
        <taxon>Pseudomonadota</taxon>
        <taxon>Gammaproteobacteria</taxon>
        <taxon>Thiotrichales</taxon>
        <taxon>Thiotrichaceae</taxon>
        <taxon>Thiothrix</taxon>
    </lineage>
</organism>
<keyword evidence="2" id="KW-0813">Transport</keyword>
<sequence length="240" mass="27188">MNTLHFRQIHQYHSKRPILNGLALRLSQGECCLLTGDNGAGKTTLLRILGGFDQPKQFEADTGFNLLNWSQYRKRLRDSVLYLHQQPYLFEGSVRDNLNYALPRAVDKAQRHERIRQALQWAGLEHLADTAAKTLSGGEYQRVALARAWLRQPRILLLDEPTANMDKDARLRTIQLLRQLRDDGVALLIASHDPDYFSSLVNQHLHLQDGILQTVTSALRLATIVPLTPNTHHYSGAGLS</sequence>
<dbReference type="InterPro" id="IPR003439">
    <property type="entry name" value="ABC_transporter-like_ATP-bd"/>
</dbReference>
<dbReference type="InterPro" id="IPR027417">
    <property type="entry name" value="P-loop_NTPase"/>
</dbReference>
<dbReference type="InterPro" id="IPR003593">
    <property type="entry name" value="AAA+_ATPase"/>
</dbReference>
<evidence type="ECO:0000313" key="7">
    <source>
        <dbReference type="Proteomes" id="UP000192491"/>
    </source>
</evidence>
<dbReference type="Proteomes" id="UP000192491">
    <property type="component" value="Unassembled WGS sequence"/>
</dbReference>
<dbReference type="PANTHER" id="PTHR42734">
    <property type="entry name" value="METAL TRANSPORT SYSTEM ATP-BINDING PROTEIN TM_0124-RELATED"/>
    <property type="match status" value="1"/>
</dbReference>
<dbReference type="Pfam" id="PF00005">
    <property type="entry name" value="ABC_tran"/>
    <property type="match status" value="1"/>
</dbReference>
<dbReference type="GO" id="GO:0005524">
    <property type="term" value="F:ATP binding"/>
    <property type="evidence" value="ECO:0007669"/>
    <property type="project" value="UniProtKB-KW"/>
</dbReference>
<evidence type="ECO:0000259" key="5">
    <source>
        <dbReference type="PROSITE" id="PS50893"/>
    </source>
</evidence>
<dbReference type="Gene3D" id="3.40.50.300">
    <property type="entry name" value="P-loop containing nucleotide triphosphate hydrolases"/>
    <property type="match status" value="1"/>
</dbReference>
<dbReference type="GO" id="GO:0055085">
    <property type="term" value="P:transmembrane transport"/>
    <property type="evidence" value="ECO:0007669"/>
    <property type="project" value="InterPro"/>
</dbReference>
<evidence type="ECO:0000256" key="1">
    <source>
        <dbReference type="ARBA" id="ARBA00005417"/>
    </source>
</evidence>
<evidence type="ECO:0000256" key="3">
    <source>
        <dbReference type="ARBA" id="ARBA00022741"/>
    </source>
</evidence>
<dbReference type="SMART" id="SM00382">
    <property type="entry name" value="AAA"/>
    <property type="match status" value="1"/>
</dbReference>
<dbReference type="GO" id="GO:0016020">
    <property type="term" value="C:membrane"/>
    <property type="evidence" value="ECO:0007669"/>
    <property type="project" value="InterPro"/>
</dbReference>
<dbReference type="AlphaFoldDB" id="A0A1Y1QQP9"/>
<protein>
    <submittedName>
        <fullName evidence="6">ABC transporter</fullName>
    </submittedName>
</protein>
<keyword evidence="4" id="KW-0067">ATP-binding</keyword>